<dbReference type="RefSeq" id="WP_166222258.1">
    <property type="nucleotide sequence ID" value="NZ_CP049801.1"/>
</dbReference>
<feature type="domain" description="Alpha-carbonic anhydrase" evidence="12">
    <location>
        <begin position="24"/>
        <end position="246"/>
    </location>
</feature>
<proteinExistence type="inferred from homology"/>
<evidence type="ECO:0000256" key="7">
    <source>
        <dbReference type="ARBA" id="ARBA00022833"/>
    </source>
</evidence>
<evidence type="ECO:0000256" key="11">
    <source>
        <dbReference type="SAM" id="MobiDB-lite"/>
    </source>
</evidence>
<comment type="function">
    <text evidence="2 10">Reversible hydration of carbon dioxide.</text>
</comment>
<dbReference type="InterPro" id="IPR036398">
    <property type="entry name" value="CA_dom_sf"/>
</dbReference>
<sequence length="246" mass="27324">MKKLKYLSVLTTLVSSIALADEAGEWSYDKELGPAHWAQLNSKYASCSGLNQSPINIDKTIKSELEPLKFDYKDQATVKDIVNLGHTVQVNFEAGAKLIVDGKTFNLKQFHLHTPSENLIKGKQYPLEMHMVHVSDDGELAVIGVMFDEGKSNISLAKVMADFPRKSGDVKVPQSKIIASDFLITKQAYYRFNGSLTTPPCTEGVRWLVMKDIQQASKEQIKAFSDSIGHSNSRPVQKIGARPILE</sequence>
<dbReference type="Gene3D" id="3.10.200.10">
    <property type="entry name" value="Alpha carbonic anhydrase"/>
    <property type="match status" value="1"/>
</dbReference>
<keyword evidence="6 10" id="KW-0479">Metal-binding</keyword>
<evidence type="ECO:0000313" key="13">
    <source>
        <dbReference type="EMBL" id="QIO05294.1"/>
    </source>
</evidence>
<dbReference type="PROSITE" id="PS00162">
    <property type="entry name" value="ALPHA_CA_1"/>
    <property type="match status" value="1"/>
</dbReference>
<keyword evidence="8 10" id="KW-0456">Lyase</keyword>
<dbReference type="Pfam" id="PF00194">
    <property type="entry name" value="Carb_anhydrase"/>
    <property type="match status" value="1"/>
</dbReference>
<dbReference type="InterPro" id="IPR023561">
    <property type="entry name" value="Carbonic_anhydrase_a-class"/>
</dbReference>
<feature type="region of interest" description="Disordered" evidence="11">
    <location>
        <begin position="227"/>
        <end position="246"/>
    </location>
</feature>
<dbReference type="EC" id="4.2.1.1" evidence="4 10"/>
<evidence type="ECO:0000256" key="4">
    <source>
        <dbReference type="ARBA" id="ARBA00012925"/>
    </source>
</evidence>
<dbReference type="GO" id="GO:0008270">
    <property type="term" value="F:zinc ion binding"/>
    <property type="evidence" value="ECO:0007669"/>
    <property type="project" value="UniProtKB-UniRule"/>
</dbReference>
<feature type="signal peptide" evidence="10">
    <location>
        <begin position="1"/>
        <end position="20"/>
    </location>
</feature>
<dbReference type="PANTHER" id="PTHR18952:SF265">
    <property type="entry name" value="CARBONIC ANHYDRASE"/>
    <property type="match status" value="1"/>
</dbReference>
<comment type="similarity">
    <text evidence="3 10">Belongs to the alpha-carbonic anhydrase family.</text>
</comment>
<name>A0A6G8RTQ3_9GAMM</name>
<gene>
    <name evidence="13" type="ORF">G8E00_04625</name>
</gene>
<comment type="catalytic activity">
    <reaction evidence="9 10">
        <text>hydrogencarbonate + H(+) = CO2 + H2O</text>
        <dbReference type="Rhea" id="RHEA:10748"/>
        <dbReference type="ChEBI" id="CHEBI:15377"/>
        <dbReference type="ChEBI" id="CHEBI:15378"/>
        <dbReference type="ChEBI" id="CHEBI:16526"/>
        <dbReference type="ChEBI" id="CHEBI:17544"/>
        <dbReference type="EC" id="4.2.1.1"/>
    </reaction>
</comment>
<dbReference type="GO" id="GO:0004089">
    <property type="term" value="F:carbonate dehydratase activity"/>
    <property type="evidence" value="ECO:0007669"/>
    <property type="project" value="UniProtKB-UniRule"/>
</dbReference>
<dbReference type="PROSITE" id="PS51144">
    <property type="entry name" value="ALPHA_CA_2"/>
    <property type="match status" value="1"/>
</dbReference>
<dbReference type="InterPro" id="IPR001148">
    <property type="entry name" value="CA_dom"/>
</dbReference>
<keyword evidence="14" id="KW-1185">Reference proteome</keyword>
<evidence type="ECO:0000256" key="6">
    <source>
        <dbReference type="ARBA" id="ARBA00022723"/>
    </source>
</evidence>
<dbReference type="AlphaFoldDB" id="A0A6G8RTQ3"/>
<dbReference type="EMBL" id="CP049801">
    <property type="protein sequence ID" value="QIO05294.1"/>
    <property type="molecule type" value="Genomic_DNA"/>
</dbReference>
<feature type="chain" id="PRO_5026372241" description="Carbonic anhydrase" evidence="10">
    <location>
        <begin position="21"/>
        <end position="246"/>
    </location>
</feature>
<evidence type="ECO:0000256" key="10">
    <source>
        <dbReference type="RuleBase" id="RU367011"/>
    </source>
</evidence>
<dbReference type="CDD" id="cd03124">
    <property type="entry name" value="alpha_CA_prokaryotic_like"/>
    <property type="match status" value="1"/>
</dbReference>
<keyword evidence="10" id="KW-0732">Signal</keyword>
<evidence type="ECO:0000256" key="8">
    <source>
        <dbReference type="ARBA" id="ARBA00023239"/>
    </source>
</evidence>
<dbReference type="SUPFAM" id="SSF51069">
    <property type="entry name" value="Carbonic anhydrase"/>
    <property type="match status" value="1"/>
</dbReference>
<keyword evidence="7 10" id="KW-0862">Zinc</keyword>
<evidence type="ECO:0000256" key="1">
    <source>
        <dbReference type="ARBA" id="ARBA00001947"/>
    </source>
</evidence>
<evidence type="ECO:0000256" key="9">
    <source>
        <dbReference type="ARBA" id="ARBA00048348"/>
    </source>
</evidence>
<dbReference type="Proteomes" id="UP000502297">
    <property type="component" value="Chromosome"/>
</dbReference>
<dbReference type="PANTHER" id="PTHR18952">
    <property type="entry name" value="CARBONIC ANHYDRASE"/>
    <property type="match status" value="1"/>
</dbReference>
<evidence type="ECO:0000313" key="14">
    <source>
        <dbReference type="Proteomes" id="UP000502297"/>
    </source>
</evidence>
<comment type="cofactor">
    <cofactor evidence="1 10">
        <name>Zn(2+)</name>
        <dbReference type="ChEBI" id="CHEBI:29105"/>
    </cofactor>
</comment>
<dbReference type="KEGG" id="asha:G8E00_04625"/>
<dbReference type="InterPro" id="IPR041891">
    <property type="entry name" value="Alpha_CA_prokaryot-like"/>
</dbReference>
<evidence type="ECO:0000256" key="3">
    <source>
        <dbReference type="ARBA" id="ARBA00010718"/>
    </source>
</evidence>
<reference evidence="13 14" key="1">
    <citation type="submission" date="2020-03" db="EMBL/GenBank/DDBJ databases">
        <authorList>
            <person name="Zhu W."/>
        </authorList>
    </citation>
    <scope>NUCLEOTIDE SEQUENCE [LARGE SCALE GENOMIC DNA]</scope>
    <source>
        <strain evidence="13 14">323-1</strain>
    </source>
</reference>
<dbReference type="SMART" id="SM01057">
    <property type="entry name" value="Carb_anhydrase"/>
    <property type="match status" value="1"/>
</dbReference>
<dbReference type="InterPro" id="IPR018338">
    <property type="entry name" value="Carbonic_anhydrase_a-class_CS"/>
</dbReference>
<evidence type="ECO:0000256" key="2">
    <source>
        <dbReference type="ARBA" id="ARBA00002904"/>
    </source>
</evidence>
<evidence type="ECO:0000256" key="5">
    <source>
        <dbReference type="ARBA" id="ARBA00014628"/>
    </source>
</evidence>
<protein>
    <recommendedName>
        <fullName evidence="5 10">Carbonic anhydrase</fullName>
        <ecNumber evidence="4 10">4.2.1.1</ecNumber>
    </recommendedName>
</protein>
<evidence type="ECO:0000259" key="12">
    <source>
        <dbReference type="PROSITE" id="PS51144"/>
    </source>
</evidence>
<accession>A0A6G8RTQ3</accession>
<organism evidence="13 14">
    <name type="scientific">Acinetobacter shaoyimingii</name>
    <dbReference type="NCBI Taxonomy" id="2715164"/>
    <lineage>
        <taxon>Bacteria</taxon>
        <taxon>Pseudomonadati</taxon>
        <taxon>Pseudomonadota</taxon>
        <taxon>Gammaproteobacteria</taxon>
        <taxon>Moraxellales</taxon>
        <taxon>Moraxellaceae</taxon>
        <taxon>Acinetobacter</taxon>
    </lineage>
</organism>